<feature type="domain" description="Electron transfer flavoprotein alpha/beta-subunit N-terminal" evidence="8">
    <location>
        <begin position="27"/>
        <end position="224"/>
    </location>
</feature>
<evidence type="ECO:0000256" key="1">
    <source>
        <dbReference type="ARBA" id="ARBA00001974"/>
    </source>
</evidence>
<evidence type="ECO:0000256" key="6">
    <source>
        <dbReference type="ARBA" id="ARBA00022982"/>
    </source>
</evidence>
<comment type="similarity">
    <text evidence="2">Belongs to the ETF beta-subunit/FixA family.</text>
</comment>
<name>A0ABY0V8D9_9ACTO</name>
<dbReference type="PANTHER" id="PTHR21294">
    <property type="entry name" value="ELECTRON TRANSFER FLAVOPROTEIN BETA-SUBUNIT"/>
    <property type="match status" value="1"/>
</dbReference>
<dbReference type="PANTHER" id="PTHR21294:SF8">
    <property type="entry name" value="ELECTRON TRANSFER FLAVOPROTEIN SUBUNIT BETA"/>
    <property type="match status" value="1"/>
</dbReference>
<keyword evidence="5" id="KW-0813">Transport</keyword>
<organism evidence="9 10">
    <name type="scientific">Schaalia radingae</name>
    <dbReference type="NCBI Taxonomy" id="131110"/>
    <lineage>
        <taxon>Bacteria</taxon>
        <taxon>Bacillati</taxon>
        <taxon>Actinomycetota</taxon>
        <taxon>Actinomycetes</taxon>
        <taxon>Actinomycetales</taxon>
        <taxon>Actinomycetaceae</taxon>
        <taxon>Schaalia</taxon>
    </lineage>
</organism>
<dbReference type="Gene3D" id="3.40.50.620">
    <property type="entry name" value="HUPs"/>
    <property type="match status" value="1"/>
</dbReference>
<evidence type="ECO:0000256" key="4">
    <source>
        <dbReference type="ARBA" id="ARBA00016797"/>
    </source>
</evidence>
<evidence type="ECO:0000256" key="2">
    <source>
        <dbReference type="ARBA" id="ARBA00007557"/>
    </source>
</evidence>
<dbReference type="Pfam" id="PF01012">
    <property type="entry name" value="ETF"/>
    <property type="match status" value="1"/>
</dbReference>
<comment type="function">
    <text evidence="7">The electron transfer flavoprotein serves as a specific electron acceptor for other dehydrogenases. It transfers the electrons to the main respiratory chain via ETF-ubiquinone oxidoreductase (ETF dehydrogenase).</text>
</comment>
<evidence type="ECO:0000256" key="7">
    <source>
        <dbReference type="ARBA" id="ARBA00025649"/>
    </source>
</evidence>
<dbReference type="EMBL" id="LT629792">
    <property type="protein sequence ID" value="SDT97100.1"/>
    <property type="molecule type" value="Genomic_DNA"/>
</dbReference>
<dbReference type="Proteomes" id="UP000198976">
    <property type="component" value="Chromosome I"/>
</dbReference>
<dbReference type="InterPro" id="IPR033948">
    <property type="entry name" value="ETF_beta_N"/>
</dbReference>
<evidence type="ECO:0000256" key="5">
    <source>
        <dbReference type="ARBA" id="ARBA00022448"/>
    </source>
</evidence>
<evidence type="ECO:0000313" key="10">
    <source>
        <dbReference type="Proteomes" id="UP000198976"/>
    </source>
</evidence>
<evidence type="ECO:0000259" key="8">
    <source>
        <dbReference type="SMART" id="SM00893"/>
    </source>
</evidence>
<dbReference type="InterPro" id="IPR012255">
    <property type="entry name" value="ETF_b"/>
</dbReference>
<dbReference type="CDD" id="cd01714">
    <property type="entry name" value="ETF_beta"/>
    <property type="match status" value="1"/>
</dbReference>
<dbReference type="InterPro" id="IPR014729">
    <property type="entry name" value="Rossmann-like_a/b/a_fold"/>
</dbReference>
<proteinExistence type="inferred from homology"/>
<comment type="cofactor">
    <cofactor evidence="1">
        <name>FAD</name>
        <dbReference type="ChEBI" id="CHEBI:57692"/>
    </cofactor>
</comment>
<evidence type="ECO:0000256" key="3">
    <source>
        <dbReference type="ARBA" id="ARBA00011355"/>
    </source>
</evidence>
<sequence>MWHAKGMRIAVCVKHVPDVQSERRIEDGRLVRGEDDVLNELDENAIEAAVSLVEEHGGEVIAVTMGPQDAEDALVRALQMGADRAILVTDERLEGADVVTTARVLGAALDQLREDEPLDMVITGMAALDSLTSALPAALATILHLPYLGLAHQMSLTGEEEGPWTVTIQRTADGFDDTLTSSTPVLVSVTDQINEPRYPSFKTMRAARSKPLDELSLDDVDDASLDEIRQDGAPRAINVLDAQERERDGEGTIVADSGDGGHQLARYLMEEC</sequence>
<reference evidence="9 10" key="1">
    <citation type="submission" date="2016-10" db="EMBL/GenBank/DDBJ databases">
        <authorList>
            <person name="Varghese N."/>
            <person name="Submissions S."/>
        </authorList>
    </citation>
    <scope>NUCLEOTIDE SEQUENCE [LARGE SCALE GENOMIC DNA]</scope>
    <source>
        <strain evidence="9 10">DSM 9169</strain>
    </source>
</reference>
<keyword evidence="10" id="KW-1185">Reference proteome</keyword>
<accession>A0ABY0V8D9</accession>
<dbReference type="SMART" id="SM00893">
    <property type="entry name" value="ETF"/>
    <property type="match status" value="1"/>
</dbReference>
<evidence type="ECO:0000313" key="9">
    <source>
        <dbReference type="EMBL" id="SDT97100.1"/>
    </source>
</evidence>
<comment type="subunit">
    <text evidence="3">Heterodimer of an alpha and a beta subunit.</text>
</comment>
<gene>
    <name evidence="9" type="ORF">SAMN04489714_1329</name>
</gene>
<keyword evidence="6" id="KW-0249">Electron transport</keyword>
<dbReference type="SUPFAM" id="SSF52402">
    <property type="entry name" value="Adenine nucleotide alpha hydrolases-like"/>
    <property type="match status" value="1"/>
</dbReference>
<dbReference type="PIRSF" id="PIRSF000090">
    <property type="entry name" value="Beta-ETF"/>
    <property type="match status" value="1"/>
</dbReference>
<protein>
    <recommendedName>
        <fullName evidence="4">Electron transfer flavoprotein subunit beta</fullName>
    </recommendedName>
</protein>
<dbReference type="InterPro" id="IPR014730">
    <property type="entry name" value="ETF_a/b_N"/>
</dbReference>